<evidence type="ECO:0000256" key="5">
    <source>
        <dbReference type="ARBA" id="ARBA00022692"/>
    </source>
</evidence>
<keyword evidence="12" id="KW-1185">Reference proteome</keyword>
<evidence type="ECO:0000256" key="7">
    <source>
        <dbReference type="ARBA" id="ARBA00022989"/>
    </source>
</evidence>
<feature type="transmembrane region" description="Helical" evidence="10">
    <location>
        <begin position="378"/>
        <end position="395"/>
    </location>
</feature>
<feature type="transmembrane region" description="Helical" evidence="10">
    <location>
        <begin position="297"/>
        <end position="325"/>
    </location>
</feature>
<feature type="transmembrane region" description="Helical" evidence="10">
    <location>
        <begin position="75"/>
        <end position="98"/>
    </location>
</feature>
<evidence type="ECO:0000256" key="2">
    <source>
        <dbReference type="ARBA" id="ARBA00022448"/>
    </source>
</evidence>
<feature type="transmembrane region" description="Helical" evidence="10">
    <location>
        <begin position="191"/>
        <end position="210"/>
    </location>
</feature>
<feature type="transmembrane region" description="Helical" evidence="10">
    <location>
        <begin position="345"/>
        <end position="366"/>
    </location>
</feature>
<keyword evidence="6" id="KW-0630">Potassium</keyword>
<name>A0A1M6MR63_9FIRM</name>
<dbReference type="RefSeq" id="WP_072849150.1">
    <property type="nucleotide sequence ID" value="NZ_FRAH01000007.1"/>
</dbReference>
<dbReference type="AlphaFoldDB" id="A0A1M6MR63"/>
<dbReference type="GO" id="GO:0015379">
    <property type="term" value="F:potassium:chloride symporter activity"/>
    <property type="evidence" value="ECO:0007669"/>
    <property type="project" value="InterPro"/>
</dbReference>
<gene>
    <name evidence="11" type="ORF">SAMN02745138_00673</name>
</gene>
<keyword evidence="5 10" id="KW-0812">Transmembrane</keyword>
<protein>
    <submittedName>
        <fullName evidence="11">Trk system potassium uptake protein TrkH</fullName>
    </submittedName>
</protein>
<dbReference type="NCBIfam" id="TIGR00933">
    <property type="entry name" value="2a38"/>
    <property type="match status" value="1"/>
</dbReference>
<dbReference type="PANTHER" id="PTHR32024">
    <property type="entry name" value="TRK SYSTEM POTASSIUM UPTAKE PROTEIN TRKG-RELATED"/>
    <property type="match status" value="1"/>
</dbReference>
<proteinExistence type="predicted"/>
<dbReference type="EMBL" id="FRAH01000007">
    <property type="protein sequence ID" value="SHJ86008.1"/>
    <property type="molecule type" value="Genomic_DNA"/>
</dbReference>
<feature type="transmembrane region" description="Helical" evidence="10">
    <location>
        <begin position="230"/>
        <end position="249"/>
    </location>
</feature>
<feature type="transmembrane region" description="Helical" evidence="10">
    <location>
        <begin position="130"/>
        <end position="147"/>
    </location>
</feature>
<dbReference type="InterPro" id="IPR003445">
    <property type="entry name" value="Cat_transpt"/>
</dbReference>
<comment type="subcellular location">
    <subcellularLocation>
        <location evidence="1">Cell membrane</location>
        <topology evidence="1">Multi-pass membrane protein</topology>
    </subcellularLocation>
</comment>
<evidence type="ECO:0000313" key="11">
    <source>
        <dbReference type="EMBL" id="SHJ86008.1"/>
    </source>
</evidence>
<sequence length="444" mass="48611">MVRSRMRLSNLQIVALGYFLVILTGTLLLMLPISTQEGQPPTSVLDALFTAVSASCVTGLVVVDTGTHWTLFGQLVILGLIQIGGLGFMTISLGFLLLMRKRIGLRHREVMVESINSMQIGGVVRLTRKILYGTLLFEGLGALFLAIRFIPQFGWKQGAYFSVFHSISAFCNAGFDLFGNYNSIVAYADDALVNFTLMGLITMGGLGFLVWEDLWQKKWSFRHLRLQTKIVLSTSFALTVGGGFLLLMLERNNLNVDMSNSERLLTAFFQSCTARTAGFNSVDPGAMTSGSKMLMMLLMFIGGSPGSTAGGIKTTTLMVILMYTLAGVRHARSANIFGRRLEEDALHKAIYVFFVNLIFVILGTIAICSVQNLELTDVLFEAFSAMGTVGISTGITRELEVFSRLVIIFLMYCGRVGSISFAVALMERKAVPPVTMPLEKITIG</sequence>
<evidence type="ECO:0000256" key="10">
    <source>
        <dbReference type="SAM" id="Phobius"/>
    </source>
</evidence>
<evidence type="ECO:0000313" key="12">
    <source>
        <dbReference type="Proteomes" id="UP000183975"/>
    </source>
</evidence>
<keyword evidence="3" id="KW-1003">Cell membrane</keyword>
<evidence type="ECO:0000256" key="8">
    <source>
        <dbReference type="ARBA" id="ARBA00023065"/>
    </source>
</evidence>
<feature type="transmembrane region" description="Helical" evidence="10">
    <location>
        <begin position="12"/>
        <end position="31"/>
    </location>
</feature>
<dbReference type="Proteomes" id="UP000183975">
    <property type="component" value="Unassembled WGS sequence"/>
</dbReference>
<keyword evidence="4" id="KW-0633">Potassium transport</keyword>
<dbReference type="OrthoDB" id="9810952at2"/>
<keyword evidence="8" id="KW-0406">Ion transport</keyword>
<evidence type="ECO:0000256" key="1">
    <source>
        <dbReference type="ARBA" id="ARBA00004651"/>
    </source>
</evidence>
<dbReference type="Pfam" id="PF02386">
    <property type="entry name" value="TrkH"/>
    <property type="match status" value="1"/>
</dbReference>
<evidence type="ECO:0000256" key="3">
    <source>
        <dbReference type="ARBA" id="ARBA00022475"/>
    </source>
</evidence>
<keyword evidence="7 10" id="KW-1133">Transmembrane helix</keyword>
<dbReference type="InterPro" id="IPR004772">
    <property type="entry name" value="TrkH"/>
</dbReference>
<evidence type="ECO:0000256" key="6">
    <source>
        <dbReference type="ARBA" id="ARBA00022958"/>
    </source>
</evidence>
<evidence type="ECO:0000256" key="4">
    <source>
        <dbReference type="ARBA" id="ARBA00022538"/>
    </source>
</evidence>
<dbReference type="PANTHER" id="PTHR32024:SF1">
    <property type="entry name" value="KTR SYSTEM POTASSIUM UPTAKE PROTEIN B"/>
    <property type="match status" value="1"/>
</dbReference>
<organism evidence="11 12">
    <name type="scientific">Anaerotignum lactatifermentans DSM 14214</name>
    <dbReference type="NCBI Taxonomy" id="1121323"/>
    <lineage>
        <taxon>Bacteria</taxon>
        <taxon>Bacillati</taxon>
        <taxon>Bacillota</taxon>
        <taxon>Clostridia</taxon>
        <taxon>Lachnospirales</taxon>
        <taxon>Anaerotignaceae</taxon>
        <taxon>Anaerotignum</taxon>
    </lineage>
</organism>
<keyword evidence="2" id="KW-0813">Transport</keyword>
<feature type="transmembrane region" description="Helical" evidence="10">
    <location>
        <begin position="401"/>
        <end position="426"/>
    </location>
</feature>
<reference evidence="11 12" key="1">
    <citation type="submission" date="2016-11" db="EMBL/GenBank/DDBJ databases">
        <authorList>
            <person name="Jaros S."/>
            <person name="Januszkiewicz K."/>
            <person name="Wedrychowicz H."/>
        </authorList>
    </citation>
    <scope>NUCLEOTIDE SEQUENCE [LARGE SCALE GENOMIC DNA]</scope>
    <source>
        <strain evidence="11 12">DSM 14214</strain>
    </source>
</reference>
<accession>A0A1M6MR63</accession>
<keyword evidence="9 10" id="KW-0472">Membrane</keyword>
<dbReference type="GO" id="GO:0005886">
    <property type="term" value="C:plasma membrane"/>
    <property type="evidence" value="ECO:0007669"/>
    <property type="project" value="UniProtKB-SubCell"/>
</dbReference>
<evidence type="ECO:0000256" key="9">
    <source>
        <dbReference type="ARBA" id="ARBA00023136"/>
    </source>
</evidence>